<feature type="transmembrane region" description="Helical" evidence="2">
    <location>
        <begin position="147"/>
        <end position="176"/>
    </location>
</feature>
<dbReference type="InterPro" id="IPR047798">
    <property type="entry name" value="BPSS1780-like"/>
</dbReference>
<dbReference type="AlphaFoldDB" id="A0A363UQK5"/>
<dbReference type="RefSeq" id="WP_109718599.1">
    <property type="nucleotide sequence ID" value="NZ_QEQK01000001.1"/>
</dbReference>
<sequence>MNQSLIDEALERHIRPAGAGWAWIRDAWRMFTRQVVTWLVLVVLLFLVVLGIGLIPLGDLLTSLLSPVLMGGLMLGAHRQAGGGRVDLGHLFAGFRRQLGPLVLLGLLQLLATIIGLTVLAVVALLTVGLQAFESPELFSDVTLGSWILLAVVSAVFTAGMVMAFWLATPLVAIAGCKPWESVERSFEAALRNWRALLVYGAVVLGLLLVATIPLGLGLIVLLPVLMISNYTACADIFAFATSPATDGDADPEAAAAVREERPDEPDHR</sequence>
<keyword evidence="2" id="KW-0472">Membrane</keyword>
<protein>
    <recommendedName>
        <fullName evidence="5">Glycerophosphoryl diester phosphodiesterase membrane domain-containing protein</fullName>
    </recommendedName>
</protein>
<dbReference type="OrthoDB" id="5298483at2"/>
<dbReference type="Proteomes" id="UP000251800">
    <property type="component" value="Unassembled WGS sequence"/>
</dbReference>
<feature type="region of interest" description="Disordered" evidence="1">
    <location>
        <begin position="245"/>
        <end position="269"/>
    </location>
</feature>
<evidence type="ECO:0000256" key="2">
    <source>
        <dbReference type="SAM" id="Phobius"/>
    </source>
</evidence>
<name>A0A363UQK5_9GAMM</name>
<accession>A0A363UQK5</accession>
<keyword evidence="2" id="KW-1133">Transmembrane helix</keyword>
<evidence type="ECO:0008006" key="5">
    <source>
        <dbReference type="Google" id="ProtNLM"/>
    </source>
</evidence>
<feature type="transmembrane region" description="Helical" evidence="2">
    <location>
        <begin position="99"/>
        <end position="127"/>
    </location>
</feature>
<feature type="transmembrane region" description="Helical" evidence="2">
    <location>
        <begin position="197"/>
        <end position="227"/>
    </location>
</feature>
<keyword evidence="2" id="KW-0812">Transmembrane</keyword>
<evidence type="ECO:0000313" key="4">
    <source>
        <dbReference type="Proteomes" id="UP000251800"/>
    </source>
</evidence>
<dbReference type="EMBL" id="QEQK01000001">
    <property type="protein sequence ID" value="PWN57743.1"/>
    <property type="molecule type" value="Genomic_DNA"/>
</dbReference>
<evidence type="ECO:0000256" key="1">
    <source>
        <dbReference type="SAM" id="MobiDB-lite"/>
    </source>
</evidence>
<proteinExistence type="predicted"/>
<feature type="transmembrane region" description="Helical" evidence="2">
    <location>
        <begin position="61"/>
        <end position="78"/>
    </location>
</feature>
<organism evidence="3 4">
    <name type="scientific">Abyssibacter profundi</name>
    <dbReference type="NCBI Taxonomy" id="2182787"/>
    <lineage>
        <taxon>Bacteria</taxon>
        <taxon>Pseudomonadati</taxon>
        <taxon>Pseudomonadota</taxon>
        <taxon>Gammaproteobacteria</taxon>
        <taxon>Chromatiales</taxon>
        <taxon>Oceanococcaceae</taxon>
        <taxon>Abyssibacter</taxon>
    </lineage>
</organism>
<comment type="caution">
    <text evidence="3">The sequence shown here is derived from an EMBL/GenBank/DDBJ whole genome shotgun (WGS) entry which is preliminary data.</text>
</comment>
<keyword evidence="4" id="KW-1185">Reference proteome</keyword>
<feature type="transmembrane region" description="Helical" evidence="2">
    <location>
        <begin position="35"/>
        <end position="55"/>
    </location>
</feature>
<reference evidence="3 4" key="1">
    <citation type="submission" date="2018-05" db="EMBL/GenBank/DDBJ databases">
        <title>Abyssibacter profundi OUC007T gen. nov., sp. nov, a marine bacterium isolated from seawater of the Mariana Trench.</title>
        <authorList>
            <person name="Zhou S."/>
        </authorList>
    </citation>
    <scope>NUCLEOTIDE SEQUENCE [LARGE SCALE GENOMIC DNA]</scope>
    <source>
        <strain evidence="3 4">OUC007</strain>
    </source>
</reference>
<gene>
    <name evidence="3" type="ORF">DEH80_00975</name>
</gene>
<feature type="compositionally biased region" description="Basic and acidic residues" evidence="1">
    <location>
        <begin position="258"/>
        <end position="269"/>
    </location>
</feature>
<dbReference type="NCBIfam" id="NF041043">
    <property type="entry name" value="BPSS1780_fam"/>
    <property type="match status" value="1"/>
</dbReference>
<evidence type="ECO:0000313" key="3">
    <source>
        <dbReference type="EMBL" id="PWN57743.1"/>
    </source>
</evidence>